<evidence type="ECO:0000256" key="6">
    <source>
        <dbReference type="SAM" id="MobiDB-lite"/>
    </source>
</evidence>
<protein>
    <submittedName>
        <fullName evidence="9">Cell wall-associated hydrolase, NlpC family</fullName>
    </submittedName>
</protein>
<feature type="domain" description="NlpC/P60" evidence="8">
    <location>
        <begin position="352"/>
        <end position="472"/>
    </location>
</feature>
<dbReference type="SUPFAM" id="SSF54001">
    <property type="entry name" value="Cysteine proteinases"/>
    <property type="match status" value="1"/>
</dbReference>
<dbReference type="EMBL" id="UETB01000006">
    <property type="protein sequence ID" value="SSA42365.1"/>
    <property type="molecule type" value="Genomic_DNA"/>
</dbReference>
<dbReference type="InterPro" id="IPR038765">
    <property type="entry name" value="Papain-like_cys_pep_sf"/>
</dbReference>
<feature type="compositionally biased region" description="Pro residues" evidence="6">
    <location>
        <begin position="296"/>
        <end position="350"/>
    </location>
</feature>
<keyword evidence="3 9" id="KW-0378">Hydrolase</keyword>
<feature type="compositionally biased region" description="Basic and acidic residues" evidence="6">
    <location>
        <begin position="235"/>
        <end position="254"/>
    </location>
</feature>
<keyword evidence="7" id="KW-0732">Signal</keyword>
<evidence type="ECO:0000313" key="10">
    <source>
        <dbReference type="Proteomes" id="UP000250222"/>
    </source>
</evidence>
<evidence type="ECO:0000313" key="9">
    <source>
        <dbReference type="EMBL" id="SSA42365.1"/>
    </source>
</evidence>
<feature type="coiled-coil region" evidence="5">
    <location>
        <begin position="52"/>
        <end position="114"/>
    </location>
</feature>
<gene>
    <name evidence="9" type="ORF">SAMN05216184_10632</name>
</gene>
<organism evidence="9 10">
    <name type="scientific">Georgenia satyanarayanai</name>
    <dbReference type="NCBI Taxonomy" id="860221"/>
    <lineage>
        <taxon>Bacteria</taxon>
        <taxon>Bacillati</taxon>
        <taxon>Actinomycetota</taxon>
        <taxon>Actinomycetes</taxon>
        <taxon>Micrococcales</taxon>
        <taxon>Bogoriellaceae</taxon>
        <taxon>Georgenia</taxon>
    </lineage>
</organism>
<keyword evidence="10" id="KW-1185">Reference proteome</keyword>
<comment type="similarity">
    <text evidence="1">Belongs to the peptidase C40 family.</text>
</comment>
<dbReference type="PRINTS" id="PR01217">
    <property type="entry name" value="PRICHEXTENSN"/>
</dbReference>
<dbReference type="Gene3D" id="6.10.250.3150">
    <property type="match status" value="1"/>
</dbReference>
<dbReference type="PANTHER" id="PTHR47359">
    <property type="entry name" value="PEPTIDOGLYCAN DL-ENDOPEPTIDASE CWLO"/>
    <property type="match status" value="1"/>
</dbReference>
<dbReference type="GO" id="GO:0006508">
    <property type="term" value="P:proteolysis"/>
    <property type="evidence" value="ECO:0007669"/>
    <property type="project" value="UniProtKB-KW"/>
</dbReference>
<dbReference type="InterPro" id="IPR051794">
    <property type="entry name" value="PG_Endopeptidase_C40"/>
</dbReference>
<evidence type="ECO:0000256" key="1">
    <source>
        <dbReference type="ARBA" id="ARBA00007074"/>
    </source>
</evidence>
<evidence type="ECO:0000256" key="3">
    <source>
        <dbReference type="ARBA" id="ARBA00022801"/>
    </source>
</evidence>
<accession>A0A2Y9ADV9</accession>
<dbReference type="AlphaFoldDB" id="A0A2Y9ADV9"/>
<feature type="chain" id="PRO_5019484907" evidence="7">
    <location>
        <begin position="31"/>
        <end position="472"/>
    </location>
</feature>
<feature type="region of interest" description="Disordered" evidence="6">
    <location>
        <begin position="28"/>
        <end position="49"/>
    </location>
</feature>
<keyword evidence="2" id="KW-0645">Protease</keyword>
<evidence type="ECO:0000259" key="8">
    <source>
        <dbReference type="PROSITE" id="PS51935"/>
    </source>
</evidence>
<evidence type="ECO:0000256" key="7">
    <source>
        <dbReference type="SAM" id="SignalP"/>
    </source>
</evidence>
<reference evidence="9 10" key="1">
    <citation type="submission" date="2016-10" db="EMBL/GenBank/DDBJ databases">
        <authorList>
            <person name="Cai Z."/>
        </authorList>
    </citation>
    <scope>NUCLEOTIDE SEQUENCE [LARGE SCALE GENOMIC DNA]</scope>
    <source>
        <strain evidence="9 10">CGMCC 1.10826</strain>
    </source>
</reference>
<sequence>MGWLDRRRQAAVSVAVLALTSGVLVSSATAEPPSEEDIATAREAEGRTASSIAELEVELATLATQLEDATVRAQLANEDYLGAQEALDEATARADEAREAAETAQAEVEQQRTEIGRIAMSAYRSGPGALGPIEPLLSADSFENAMQRATTTERMGTRADETLQRFQATELVAATFQRRADEAAAAQQDATAALAAAAEETRAAASGAETQLALSADRREGLIAQLAEQRGTTAELERERQDAQDEERRRREAQVARAAALEAAREQDTASRANERPASPAQPAPAPSRPESEPSRPAPEPARPAPEPTRPAPEPTRPAPEPTRPAPEPTTPAPPKPEPKPEPAPQPPPSSSSGARAALDWARTQLGKPYVWGAAGPNGYDCSGLTQTAFARAGISLPRTTKAQYAATSRVPVDQLQPGDLIFYSNNSAASGIYHVAIYAGGGMRLHAPSPGKNVELVPMYWPNVLPYGGRV</sequence>
<evidence type="ECO:0000256" key="4">
    <source>
        <dbReference type="ARBA" id="ARBA00022807"/>
    </source>
</evidence>
<name>A0A2Y9ADV9_9MICO</name>
<feature type="region of interest" description="Disordered" evidence="6">
    <location>
        <begin position="227"/>
        <end position="356"/>
    </location>
</feature>
<dbReference type="PANTHER" id="PTHR47359:SF3">
    <property type="entry name" value="NLP_P60 DOMAIN-CONTAINING PROTEIN-RELATED"/>
    <property type="match status" value="1"/>
</dbReference>
<dbReference type="Pfam" id="PF00877">
    <property type="entry name" value="NLPC_P60"/>
    <property type="match status" value="1"/>
</dbReference>
<dbReference type="Gene3D" id="3.90.1720.10">
    <property type="entry name" value="endopeptidase domain like (from Nostoc punctiforme)"/>
    <property type="match status" value="1"/>
</dbReference>
<feature type="signal peptide" evidence="7">
    <location>
        <begin position="1"/>
        <end position="30"/>
    </location>
</feature>
<evidence type="ECO:0000256" key="2">
    <source>
        <dbReference type="ARBA" id="ARBA00022670"/>
    </source>
</evidence>
<keyword evidence="4" id="KW-0788">Thiol protease</keyword>
<dbReference type="Proteomes" id="UP000250222">
    <property type="component" value="Unassembled WGS sequence"/>
</dbReference>
<dbReference type="PROSITE" id="PS51935">
    <property type="entry name" value="NLPC_P60"/>
    <property type="match status" value="1"/>
</dbReference>
<dbReference type="GO" id="GO:0008234">
    <property type="term" value="F:cysteine-type peptidase activity"/>
    <property type="evidence" value="ECO:0007669"/>
    <property type="project" value="UniProtKB-KW"/>
</dbReference>
<evidence type="ECO:0000256" key="5">
    <source>
        <dbReference type="SAM" id="Coils"/>
    </source>
</evidence>
<feature type="compositionally biased region" description="Basic and acidic residues" evidence="6">
    <location>
        <begin position="263"/>
        <end position="275"/>
    </location>
</feature>
<proteinExistence type="inferred from homology"/>
<dbReference type="InterPro" id="IPR000064">
    <property type="entry name" value="NLP_P60_dom"/>
</dbReference>
<keyword evidence="5" id="KW-0175">Coiled coil</keyword>